<sequence>MKKMAKITLRITLVGVLSGLCYVSLFLFNFSQGNIQWGVTFSKPFAEKLGLDWREAYTAVLDDLGVRQVRVNTYWDGIERQEGIYDWNDYDWQITEAAKRGASVVLIIGRRTARWPECHDPSWIRSLTEEQKREKVLAILKKEVEHFAKYDNIGMWQVENEPLLTLFGECTGISREFLEREVAIVRTLDARPIMVTDSGELSTWLHTGSAGEDVLGTTLYKRVWNPYIGHVSYVIPPVYYTARAWLLEKFYGTRVIISELQGEPWGARQKELDKLTLAEQFTSFDLRRFQKTLAFAPKTGFTEGYLWGVEWWYWLKTTQNNPAFWNEAKRLF</sequence>
<organism evidence="2 3">
    <name type="scientific">Candidatus Yonathbacteria bacterium CG_4_9_14_0_8_um_filter_46_47</name>
    <dbReference type="NCBI Taxonomy" id="1975106"/>
    <lineage>
        <taxon>Bacteria</taxon>
        <taxon>Candidatus Yonathiibacteriota</taxon>
    </lineage>
</organism>
<protein>
    <recommendedName>
        <fullName evidence="4">Glycoside hydrolase family 42 N-terminal domain-containing protein</fullName>
    </recommendedName>
</protein>
<dbReference type="EMBL" id="PFTM01000022">
    <property type="protein sequence ID" value="PJB83679.1"/>
    <property type="molecule type" value="Genomic_DNA"/>
</dbReference>
<reference evidence="3" key="1">
    <citation type="submission" date="2017-09" db="EMBL/GenBank/DDBJ databases">
        <title>Depth-based differentiation of microbial function through sediment-hosted aquifers and enrichment of novel symbionts in the deep terrestrial subsurface.</title>
        <authorList>
            <person name="Probst A.J."/>
            <person name="Ladd B."/>
            <person name="Jarett J.K."/>
            <person name="Geller-Mcgrath D.E."/>
            <person name="Sieber C.M.K."/>
            <person name="Emerson J.B."/>
            <person name="Anantharaman K."/>
            <person name="Thomas B.C."/>
            <person name="Malmstrom R."/>
            <person name="Stieglmeier M."/>
            <person name="Klingl A."/>
            <person name="Woyke T."/>
            <person name="Ryan C.M."/>
            <person name="Banfield J.F."/>
        </authorList>
    </citation>
    <scope>NUCLEOTIDE SEQUENCE [LARGE SCALE GENOMIC DNA]</scope>
</reference>
<evidence type="ECO:0000256" key="1">
    <source>
        <dbReference type="SAM" id="Phobius"/>
    </source>
</evidence>
<evidence type="ECO:0008006" key="4">
    <source>
        <dbReference type="Google" id="ProtNLM"/>
    </source>
</evidence>
<keyword evidence="1" id="KW-0812">Transmembrane</keyword>
<dbReference type="SUPFAM" id="SSF51445">
    <property type="entry name" value="(Trans)glycosidases"/>
    <property type="match status" value="1"/>
</dbReference>
<dbReference type="Proteomes" id="UP000229236">
    <property type="component" value="Unassembled WGS sequence"/>
</dbReference>
<proteinExistence type="predicted"/>
<keyword evidence="1" id="KW-1133">Transmembrane helix</keyword>
<dbReference type="InterPro" id="IPR017853">
    <property type="entry name" value="GH"/>
</dbReference>
<comment type="caution">
    <text evidence="2">The sequence shown here is derived from an EMBL/GenBank/DDBJ whole genome shotgun (WGS) entry which is preliminary data.</text>
</comment>
<dbReference type="AlphaFoldDB" id="A0A2M8D949"/>
<dbReference type="Gene3D" id="3.20.20.80">
    <property type="entry name" value="Glycosidases"/>
    <property type="match status" value="1"/>
</dbReference>
<gene>
    <name evidence="2" type="ORF">CO088_01035</name>
</gene>
<feature type="transmembrane region" description="Helical" evidence="1">
    <location>
        <begin position="7"/>
        <end position="28"/>
    </location>
</feature>
<name>A0A2M8D949_9BACT</name>
<evidence type="ECO:0000313" key="2">
    <source>
        <dbReference type="EMBL" id="PJB83679.1"/>
    </source>
</evidence>
<keyword evidence="1" id="KW-0472">Membrane</keyword>
<accession>A0A2M8D949</accession>
<evidence type="ECO:0000313" key="3">
    <source>
        <dbReference type="Proteomes" id="UP000229236"/>
    </source>
</evidence>